<dbReference type="InterPro" id="IPR051049">
    <property type="entry name" value="Dienelactone_hydrolase-like"/>
</dbReference>
<dbReference type="PANTHER" id="PTHR46623:SF6">
    <property type="entry name" value="ALPHA_BETA-HYDROLASES SUPERFAMILY PROTEIN"/>
    <property type="match status" value="1"/>
</dbReference>
<evidence type="ECO:0000313" key="3">
    <source>
        <dbReference type="Proteomes" id="UP000238589"/>
    </source>
</evidence>
<accession>A0A2S9K882</accession>
<dbReference type="EMBL" id="PVLQ01000011">
    <property type="protein sequence ID" value="PRD66617.1"/>
    <property type="molecule type" value="Genomic_DNA"/>
</dbReference>
<dbReference type="Pfam" id="PF01738">
    <property type="entry name" value="DLH"/>
    <property type="match status" value="1"/>
</dbReference>
<reference evidence="2 3" key="1">
    <citation type="submission" date="2018-03" db="EMBL/GenBank/DDBJ databases">
        <title>Comparative genomics illustrates the genes involved in a hyperalkaliphilic mechanisms of Serpentinomonas isolated from highly-alkaline calcium-rich serpentinized springs.</title>
        <authorList>
            <person name="Suzuki S."/>
            <person name="Ishii S."/>
            <person name="Walworth N."/>
            <person name="Bird L."/>
            <person name="Kuenen J.G."/>
            <person name="Nealson K.H."/>
        </authorList>
    </citation>
    <scope>NUCLEOTIDE SEQUENCE [LARGE SCALE GENOMIC DNA]</scope>
    <source>
        <strain evidence="2 3">P1</strain>
    </source>
</reference>
<dbReference type="RefSeq" id="WP_105747079.1">
    <property type="nucleotide sequence ID" value="NZ_PVLQ01000011.1"/>
</dbReference>
<keyword evidence="3" id="KW-1185">Reference proteome</keyword>
<protein>
    <submittedName>
        <fullName evidence="2">Carboxymethylenebutenolidase</fullName>
    </submittedName>
</protein>
<dbReference type="OrthoDB" id="62567at2"/>
<sequence length="229" mass="23997">MGQFIAITAADGRSCPAYLAEPAGQPRGAVVVLQEIFGVNSHIRAVADGYAAAGYLAIAPATFDRVKSGVELGYTDADMQAGFALKLAVEALPAPGVLADIQAAIAEAARRSGGKVGIVGYCWGGLLTWRSACELQGLSAAVPYYGGGMTTPEEAARQPQCPVLAHFAEQDNWIPMDTVEAFRTAQPGVEVHSYDAHHGFNCDQRGASHPPSAALARERTLAFFAKHLG</sequence>
<dbReference type="PANTHER" id="PTHR46623">
    <property type="entry name" value="CARBOXYMETHYLENEBUTENOLIDASE-RELATED"/>
    <property type="match status" value="1"/>
</dbReference>
<feature type="domain" description="Dienelactone hydrolase" evidence="1">
    <location>
        <begin position="16"/>
        <end position="227"/>
    </location>
</feature>
<dbReference type="InterPro" id="IPR002925">
    <property type="entry name" value="Dienelactn_hydro"/>
</dbReference>
<dbReference type="Proteomes" id="UP000238589">
    <property type="component" value="Unassembled WGS sequence"/>
</dbReference>
<dbReference type="InterPro" id="IPR029058">
    <property type="entry name" value="AB_hydrolase_fold"/>
</dbReference>
<dbReference type="GO" id="GO:0016787">
    <property type="term" value="F:hydrolase activity"/>
    <property type="evidence" value="ECO:0007669"/>
    <property type="project" value="InterPro"/>
</dbReference>
<comment type="caution">
    <text evidence="2">The sequence shown here is derived from an EMBL/GenBank/DDBJ whole genome shotgun (WGS) entry which is preliminary data.</text>
</comment>
<dbReference type="Gene3D" id="3.40.50.1820">
    <property type="entry name" value="alpha/beta hydrolase"/>
    <property type="match status" value="1"/>
</dbReference>
<dbReference type="AlphaFoldDB" id="A0A2S9K882"/>
<name>A0A2S9K882_9BURK</name>
<evidence type="ECO:0000313" key="2">
    <source>
        <dbReference type="EMBL" id="PRD66617.1"/>
    </source>
</evidence>
<gene>
    <name evidence="2" type="ORF">C6P64_02810</name>
</gene>
<dbReference type="SUPFAM" id="SSF53474">
    <property type="entry name" value="alpha/beta-Hydrolases"/>
    <property type="match status" value="1"/>
</dbReference>
<evidence type="ECO:0000259" key="1">
    <source>
        <dbReference type="Pfam" id="PF01738"/>
    </source>
</evidence>
<organism evidence="2 3">
    <name type="scientific">Malikia granosa</name>
    <dbReference type="NCBI Taxonomy" id="263067"/>
    <lineage>
        <taxon>Bacteria</taxon>
        <taxon>Pseudomonadati</taxon>
        <taxon>Pseudomonadota</taxon>
        <taxon>Betaproteobacteria</taxon>
        <taxon>Burkholderiales</taxon>
        <taxon>Comamonadaceae</taxon>
        <taxon>Malikia</taxon>
    </lineage>
</organism>
<proteinExistence type="predicted"/>